<dbReference type="GO" id="GO:0032993">
    <property type="term" value="C:protein-DNA complex"/>
    <property type="evidence" value="ECO:0007669"/>
    <property type="project" value="TreeGrafter"/>
</dbReference>
<evidence type="ECO:0000256" key="5">
    <source>
        <dbReference type="ARBA" id="ARBA00023163"/>
    </source>
</evidence>
<gene>
    <name evidence="9" type="ORF">EAH82_02870</name>
</gene>
<keyword evidence="1 6" id="KW-0597">Phosphoprotein</keyword>
<dbReference type="GO" id="GO:0000156">
    <property type="term" value="F:phosphorelay response regulator activity"/>
    <property type="evidence" value="ECO:0007669"/>
    <property type="project" value="TreeGrafter"/>
</dbReference>
<dbReference type="GO" id="GO:0003700">
    <property type="term" value="F:DNA-binding transcription factor activity"/>
    <property type="evidence" value="ECO:0007669"/>
    <property type="project" value="InterPro"/>
</dbReference>
<dbReference type="PANTHER" id="PTHR48111:SF1">
    <property type="entry name" value="TWO-COMPONENT RESPONSE REGULATOR ORR33"/>
    <property type="match status" value="1"/>
</dbReference>
<comment type="caution">
    <text evidence="9">The sequence shown here is derived from an EMBL/GenBank/DDBJ whole genome shotgun (WGS) entry which is preliminary data.</text>
</comment>
<dbReference type="PROSITE" id="PS50110">
    <property type="entry name" value="RESPONSE_REGULATORY"/>
    <property type="match status" value="1"/>
</dbReference>
<feature type="modified residue" description="4-aspartylphosphate" evidence="6">
    <location>
        <position position="61"/>
    </location>
</feature>
<evidence type="ECO:0000256" key="6">
    <source>
        <dbReference type="PROSITE-ProRule" id="PRU00169"/>
    </source>
</evidence>
<dbReference type="Gene3D" id="3.40.50.2300">
    <property type="match status" value="1"/>
</dbReference>
<accession>A0A502E1L6</accession>
<dbReference type="Proteomes" id="UP000319212">
    <property type="component" value="Unassembled WGS sequence"/>
</dbReference>
<sequence length="269" mass="29584">MPHRFSALRRAHILVVDDNVEELKLLLEVLRQAGYQLSVAFSGLEGYRRALARLPQLILMDVRMGDTDGFAACRLLKADPATAGIPVIFVTASNSLEERLTGLSEGAVDYVVKPFEPSEVLARVRIHLKLAGHGSAMSTGLTPRPGEALPAHSRADQVLVQAATVFLCDRLSRVPSLPEIAHHIGTHEKRLTRAFREIKGVSVFEFVREERLRLAQRLLAETSLPVTDIANETGFSSAANFATAFRARFAVAPTSYRSRFLKPPQPLSP</sequence>
<feature type="domain" description="Response regulatory" evidence="8">
    <location>
        <begin position="12"/>
        <end position="128"/>
    </location>
</feature>
<evidence type="ECO:0000256" key="1">
    <source>
        <dbReference type="ARBA" id="ARBA00022553"/>
    </source>
</evidence>
<dbReference type="Pfam" id="PF12833">
    <property type="entry name" value="HTH_18"/>
    <property type="match status" value="1"/>
</dbReference>
<proteinExistence type="predicted"/>
<evidence type="ECO:0000256" key="3">
    <source>
        <dbReference type="ARBA" id="ARBA00023015"/>
    </source>
</evidence>
<dbReference type="SMART" id="SM00342">
    <property type="entry name" value="HTH_ARAC"/>
    <property type="match status" value="1"/>
</dbReference>
<evidence type="ECO:0000259" key="7">
    <source>
        <dbReference type="PROSITE" id="PS01124"/>
    </source>
</evidence>
<keyword evidence="4" id="KW-0238">DNA-binding</keyword>
<dbReference type="EMBL" id="RCZI01000001">
    <property type="protein sequence ID" value="TPG30446.1"/>
    <property type="molecule type" value="Genomic_DNA"/>
</dbReference>
<dbReference type="GO" id="GO:0005829">
    <property type="term" value="C:cytosol"/>
    <property type="evidence" value="ECO:0007669"/>
    <property type="project" value="TreeGrafter"/>
</dbReference>
<dbReference type="PROSITE" id="PS01124">
    <property type="entry name" value="HTH_ARAC_FAMILY_2"/>
    <property type="match status" value="1"/>
</dbReference>
<dbReference type="InterPro" id="IPR018060">
    <property type="entry name" value="HTH_AraC"/>
</dbReference>
<keyword evidence="5" id="KW-0804">Transcription</keyword>
<dbReference type="PANTHER" id="PTHR48111">
    <property type="entry name" value="REGULATOR OF RPOS"/>
    <property type="match status" value="1"/>
</dbReference>
<reference evidence="9 10" key="1">
    <citation type="journal article" date="2019" name="Environ. Microbiol.">
        <title>Species interactions and distinct microbial communities in high Arctic permafrost affected cryosols are associated with the CH4 and CO2 gas fluxes.</title>
        <authorList>
            <person name="Altshuler I."/>
            <person name="Hamel J."/>
            <person name="Turney S."/>
            <person name="Magnuson E."/>
            <person name="Levesque R."/>
            <person name="Greer C."/>
            <person name="Whyte L.G."/>
        </authorList>
    </citation>
    <scope>NUCLEOTIDE SEQUENCE [LARGE SCALE GENOMIC DNA]</scope>
    <source>
        <strain evidence="9 10">S06.C</strain>
    </source>
</reference>
<dbReference type="Pfam" id="PF00072">
    <property type="entry name" value="Response_reg"/>
    <property type="match status" value="1"/>
</dbReference>
<keyword evidence="2" id="KW-0902">Two-component regulatory system</keyword>
<dbReference type="InterPro" id="IPR039420">
    <property type="entry name" value="WalR-like"/>
</dbReference>
<dbReference type="InterPro" id="IPR011006">
    <property type="entry name" value="CheY-like_superfamily"/>
</dbReference>
<dbReference type="InterPro" id="IPR020449">
    <property type="entry name" value="Tscrpt_reg_AraC-type_HTH"/>
</dbReference>
<dbReference type="SMART" id="SM00448">
    <property type="entry name" value="REC"/>
    <property type="match status" value="1"/>
</dbReference>
<dbReference type="SUPFAM" id="SSF52172">
    <property type="entry name" value="CheY-like"/>
    <property type="match status" value="1"/>
</dbReference>
<dbReference type="InterPro" id="IPR001789">
    <property type="entry name" value="Sig_transdc_resp-reg_receiver"/>
</dbReference>
<keyword evidence="3" id="KW-0805">Transcription regulation</keyword>
<dbReference type="AlphaFoldDB" id="A0A502E1L6"/>
<organism evidence="9 10">
    <name type="scientific">Variovorax guangxiensis</name>
    <dbReference type="NCBI Taxonomy" id="1775474"/>
    <lineage>
        <taxon>Bacteria</taxon>
        <taxon>Pseudomonadati</taxon>
        <taxon>Pseudomonadota</taxon>
        <taxon>Betaproteobacteria</taxon>
        <taxon>Burkholderiales</taxon>
        <taxon>Comamonadaceae</taxon>
        <taxon>Variovorax</taxon>
    </lineage>
</organism>
<dbReference type="InterPro" id="IPR018062">
    <property type="entry name" value="HTH_AraC-typ_CS"/>
</dbReference>
<evidence type="ECO:0000313" key="10">
    <source>
        <dbReference type="Proteomes" id="UP000319212"/>
    </source>
</evidence>
<dbReference type="GO" id="GO:0000976">
    <property type="term" value="F:transcription cis-regulatory region binding"/>
    <property type="evidence" value="ECO:0007669"/>
    <property type="project" value="TreeGrafter"/>
</dbReference>
<dbReference type="PRINTS" id="PR00032">
    <property type="entry name" value="HTHARAC"/>
</dbReference>
<name>A0A502E1L6_9BURK</name>
<protein>
    <submittedName>
        <fullName evidence="9">Response regulator</fullName>
    </submittedName>
</protein>
<dbReference type="Gene3D" id="1.10.10.60">
    <property type="entry name" value="Homeodomain-like"/>
    <property type="match status" value="1"/>
</dbReference>
<evidence type="ECO:0000313" key="9">
    <source>
        <dbReference type="EMBL" id="TPG30446.1"/>
    </source>
</evidence>
<dbReference type="OrthoDB" id="9801101at2"/>
<dbReference type="RefSeq" id="WP_140838393.1">
    <property type="nucleotide sequence ID" value="NZ_RCZI01000001.1"/>
</dbReference>
<evidence type="ECO:0000259" key="8">
    <source>
        <dbReference type="PROSITE" id="PS50110"/>
    </source>
</evidence>
<feature type="domain" description="HTH araC/xylS-type" evidence="7">
    <location>
        <begin position="161"/>
        <end position="259"/>
    </location>
</feature>
<dbReference type="SUPFAM" id="SSF46689">
    <property type="entry name" value="Homeodomain-like"/>
    <property type="match status" value="1"/>
</dbReference>
<evidence type="ECO:0000256" key="2">
    <source>
        <dbReference type="ARBA" id="ARBA00023012"/>
    </source>
</evidence>
<dbReference type="PROSITE" id="PS00041">
    <property type="entry name" value="HTH_ARAC_FAMILY_1"/>
    <property type="match status" value="1"/>
</dbReference>
<dbReference type="InterPro" id="IPR009057">
    <property type="entry name" value="Homeodomain-like_sf"/>
</dbReference>
<evidence type="ECO:0000256" key="4">
    <source>
        <dbReference type="ARBA" id="ARBA00023125"/>
    </source>
</evidence>